<dbReference type="AlphaFoldDB" id="A0A4P8XKC2"/>
<name>A0A4P8XKC2_9BACL</name>
<gene>
    <name evidence="1" type="ORF">E6C60_2110</name>
</gene>
<dbReference type="Proteomes" id="UP000300879">
    <property type="component" value="Chromosome"/>
</dbReference>
<protein>
    <submittedName>
        <fullName evidence="1">Transposase</fullName>
    </submittedName>
</protein>
<dbReference type="EMBL" id="CP040396">
    <property type="protein sequence ID" value="QCT02825.1"/>
    <property type="molecule type" value="Genomic_DNA"/>
</dbReference>
<organism evidence="1 2">
    <name type="scientific">Paenibacillus algicola</name>
    <dbReference type="NCBI Taxonomy" id="2565926"/>
    <lineage>
        <taxon>Bacteria</taxon>
        <taxon>Bacillati</taxon>
        <taxon>Bacillota</taxon>
        <taxon>Bacilli</taxon>
        <taxon>Bacillales</taxon>
        <taxon>Paenibacillaceae</taxon>
        <taxon>Paenibacillus</taxon>
    </lineage>
</organism>
<evidence type="ECO:0000313" key="2">
    <source>
        <dbReference type="Proteomes" id="UP000300879"/>
    </source>
</evidence>
<proteinExistence type="predicted"/>
<reference evidence="1 2" key="1">
    <citation type="submission" date="2019-05" db="EMBL/GenBank/DDBJ databases">
        <authorList>
            <person name="Chen C."/>
        </authorList>
    </citation>
    <scope>NUCLEOTIDE SEQUENCE [LARGE SCALE GENOMIC DNA]</scope>
    <source>
        <strain evidence="1 2">HB172198</strain>
    </source>
</reference>
<dbReference type="KEGG" id="palo:E6C60_2110"/>
<evidence type="ECO:0000313" key="1">
    <source>
        <dbReference type="EMBL" id="QCT02825.1"/>
    </source>
</evidence>
<keyword evidence="2" id="KW-1185">Reference proteome</keyword>
<sequence>MRSIRHRTDATHYRVLPLDNDKLRLYFSIGRALLEAKQSGGDPFAAIESILPWQVFTDSVTEAEKLAQPVDFDYLPLIGDGFSQLRRYTPSLLESLQLKAAPTARDILEGVELLKSINQHQLRKVSEDAPTSFVRKRWENVVRTEDGFDRRFYEICVLSEMKNSLRSGDIWVQGSRQFKDFEEYLLPIPRFTNQRQRQELGLAVDTDCERFLEERLKILNSELIKTEQLAMQNELSDAVITDSGLNGMALLPASSPE</sequence>
<accession>A0A4P8XKC2</accession>